<dbReference type="InterPro" id="IPR036812">
    <property type="entry name" value="NAD(P)_OxRdtase_dom_sf"/>
</dbReference>
<evidence type="ECO:0000259" key="2">
    <source>
        <dbReference type="Pfam" id="PF00248"/>
    </source>
</evidence>
<dbReference type="InterPro" id="IPR020471">
    <property type="entry name" value="AKR"/>
</dbReference>
<feature type="compositionally biased region" description="Basic and acidic residues" evidence="1">
    <location>
        <begin position="12"/>
        <end position="31"/>
    </location>
</feature>
<accession>A0ABN8L5Q3</accession>
<gene>
    <name evidence="3" type="ORF">CHILSU_LOCUS7247</name>
</gene>
<name>A0ABN8L5Q3_CHISP</name>
<feature type="compositionally biased region" description="Basic and acidic residues" evidence="1">
    <location>
        <begin position="167"/>
        <end position="180"/>
    </location>
</feature>
<dbReference type="Gene3D" id="3.20.20.100">
    <property type="entry name" value="NADP-dependent oxidoreductase domain"/>
    <property type="match status" value="1"/>
</dbReference>
<feature type="compositionally biased region" description="Basic and acidic residues" evidence="1">
    <location>
        <begin position="194"/>
        <end position="206"/>
    </location>
</feature>
<evidence type="ECO:0000313" key="3">
    <source>
        <dbReference type="EMBL" id="CAH2987676.1"/>
    </source>
</evidence>
<dbReference type="SUPFAM" id="SSF51430">
    <property type="entry name" value="NAD(P)-linked oxidoreductase"/>
    <property type="match status" value="1"/>
</dbReference>
<dbReference type="PROSITE" id="PS00062">
    <property type="entry name" value="ALDOKETO_REDUCTASE_2"/>
    <property type="match status" value="1"/>
</dbReference>
<reference evidence="3" key="1">
    <citation type="submission" date="2021-12" db="EMBL/GenBank/DDBJ databases">
        <authorList>
            <person name="King R."/>
        </authorList>
    </citation>
    <scope>NUCLEOTIDE SEQUENCE</scope>
</reference>
<feature type="region of interest" description="Disordered" evidence="1">
    <location>
        <begin position="166"/>
        <end position="206"/>
    </location>
</feature>
<dbReference type="InterPro" id="IPR018170">
    <property type="entry name" value="Aldo/ket_reductase_CS"/>
</dbReference>
<dbReference type="InterPro" id="IPR023210">
    <property type="entry name" value="NADP_OxRdtase_dom"/>
</dbReference>
<dbReference type="Proteomes" id="UP001153292">
    <property type="component" value="Chromosome 26"/>
</dbReference>
<evidence type="ECO:0000256" key="1">
    <source>
        <dbReference type="SAM" id="MobiDB-lite"/>
    </source>
</evidence>
<feature type="region of interest" description="Disordered" evidence="1">
    <location>
        <begin position="1"/>
        <end position="101"/>
    </location>
</feature>
<evidence type="ECO:0000313" key="4">
    <source>
        <dbReference type="Proteomes" id="UP001153292"/>
    </source>
</evidence>
<dbReference type="PANTHER" id="PTHR11732">
    <property type="entry name" value="ALDO/KETO REDUCTASE"/>
    <property type="match status" value="1"/>
</dbReference>
<dbReference type="PRINTS" id="PR00069">
    <property type="entry name" value="ALDKETRDTASE"/>
</dbReference>
<protein>
    <recommendedName>
        <fullName evidence="2">NADP-dependent oxidoreductase domain-containing protein</fullName>
    </recommendedName>
</protein>
<dbReference type="PROSITE" id="PS00798">
    <property type="entry name" value="ALDOKETO_REDUCTASE_1"/>
    <property type="match status" value="1"/>
</dbReference>
<dbReference type="EMBL" id="OU963919">
    <property type="protein sequence ID" value="CAH2987676.1"/>
    <property type="molecule type" value="Genomic_DNA"/>
</dbReference>
<feature type="domain" description="NADP-dependent oxidoreductase" evidence="2">
    <location>
        <begin position="902"/>
        <end position="1170"/>
    </location>
</feature>
<proteinExistence type="predicted"/>
<feature type="region of interest" description="Disordered" evidence="1">
    <location>
        <begin position="736"/>
        <end position="766"/>
    </location>
</feature>
<keyword evidence="4" id="KW-1185">Reference proteome</keyword>
<feature type="compositionally biased region" description="Low complexity" evidence="1">
    <location>
        <begin position="33"/>
        <end position="46"/>
    </location>
</feature>
<feature type="compositionally biased region" description="Basic and acidic residues" evidence="1">
    <location>
        <begin position="742"/>
        <end position="764"/>
    </location>
</feature>
<sequence>MRLPRSPLFSQEKGRGDVGGREGGEGREELRFPSSSPSQERSPPQRTGSRPRTQRPCAGLPADVCGVPAVPRETPAVEPRRGQAAQAARCGHAEKSHQGDPAALHQAVVKEIKNGVYVTLKPPAYPEIQSEVLHSKEAIRTMDDHTDNDAKKTRIPKLRFRQAAYRVKQERRSSEGEKVSYQRRSSIPKLKKSTSIERENSEEKIQPKEIASAPIEDEFDKIYDETVTSPVSIDDNILNTVIDDPVKIENSFEEIIHAYDENEQPVNVEKPKHSKIPMLKRKSEPQVEVPTNIEKTSVNNNSVGRLKVQDAINKYSKIDNEEPKPKYRIPTRTGIPKISTEKHAFDDNKNEKKVEVANVTNLPLQQNEVDTRNIDNIYNISYKNVDIIEEKAPIYNETIELLPASEITQIEIKSTQQNSPNDLVKIVPTENFESTTQNLLSNSEYSIQPSVKEEYNISDTLDEKAVIDNHENSDDDTLHEVKEAIVIEEVNLKSDEHGDIVLDDNTPSIRGKVSKMIRQLSSNTEHKQENKLILDDKVPKPKSVLSKIAMFEHPNVSSNVPKSLNKSSIKPVPRYTEEDFNKPYIVNGTRKTTNNTVMYEENNNLVHNVTTEEVDVSTLTIIDDIPKAEEITIEDPPSQHDVILKEDPIEINSNKIEETELEAVDSYRIEYAKPMNYIENVPLNNEPSANQIRILNNNEDVVNVNYNDDKTENSNKVLNESYSDIDIFKNTPKDNNQLSNRYFDKGTEKTDFKRSRSRSDDSSRAQRIKSVADLDLGDAVKGKVHNMIVRMNSVEMLNVEKKEVISAKERPRKKSVSEKIALFESKFSVAPVASVAHSSTSARTTKPQQHTPVAELRDEELQAKIKELKSAKLTYGPTEVNKTVVLANGVEMPALAIGTALLDPKLTVHIVSAAIDLGYRAIDTAYIYGNEKEVGEAIRNKIEDGTIRREDLFVISKLWSTFHRTELVASACRRSLDVLGLDYVDLFLIHNPMSFKEGPDPIPKIANVLQYSQYDYLDAWFGVEELVPMKLARSVGVSNFNSSQLQRLLDKAKVKPVVNQVECHPYLSQHKLDEFCSERHIKLSCFGVLGSGGTPMDLKGFNNPVLEDPLVQVMAAGLGITPAQLLIRYQLELGRAVVVKASSGSRLYENLQAMNCSLSEGELDALAALNRNRRTFTFKGMGDTHKNYPFKAQF</sequence>
<organism evidence="3 4">
    <name type="scientific">Chilo suppressalis</name>
    <name type="common">Asiatic rice borer moth</name>
    <dbReference type="NCBI Taxonomy" id="168631"/>
    <lineage>
        <taxon>Eukaryota</taxon>
        <taxon>Metazoa</taxon>
        <taxon>Ecdysozoa</taxon>
        <taxon>Arthropoda</taxon>
        <taxon>Hexapoda</taxon>
        <taxon>Insecta</taxon>
        <taxon>Pterygota</taxon>
        <taxon>Neoptera</taxon>
        <taxon>Endopterygota</taxon>
        <taxon>Lepidoptera</taxon>
        <taxon>Glossata</taxon>
        <taxon>Ditrysia</taxon>
        <taxon>Pyraloidea</taxon>
        <taxon>Crambidae</taxon>
        <taxon>Crambinae</taxon>
        <taxon>Chilo</taxon>
    </lineage>
</organism>
<dbReference type="Pfam" id="PF00248">
    <property type="entry name" value="Aldo_ket_red"/>
    <property type="match status" value="1"/>
</dbReference>